<sequence length="68" mass="7925">MEKKFTVIIERDNNGWLVADVPELQGCHTQARTMDELLKRIKEVIELCLEEEREIPKSKFIGVQVVEV</sequence>
<comment type="caution">
    <text evidence="2">The sequence shown here is derived from an EMBL/GenBank/DDBJ whole genome shotgun (WGS) entry which is preliminary data.</text>
</comment>
<evidence type="ECO:0000259" key="1">
    <source>
        <dbReference type="Pfam" id="PF15919"/>
    </source>
</evidence>
<dbReference type="SUPFAM" id="SSF143100">
    <property type="entry name" value="TTHA1013/TTHA0281-like"/>
    <property type="match status" value="1"/>
</dbReference>
<accession>A0A497JHU8</accession>
<dbReference type="PANTHER" id="PTHR34504">
    <property type="entry name" value="ANTITOXIN HICB"/>
    <property type="match status" value="1"/>
</dbReference>
<dbReference type="EMBL" id="QMWO01000141">
    <property type="protein sequence ID" value="RLG68553.1"/>
    <property type="molecule type" value="Genomic_DNA"/>
</dbReference>
<organism evidence="2 3">
    <name type="scientific">Candidatus Iainarchaeum sp</name>
    <dbReference type="NCBI Taxonomy" id="3101447"/>
    <lineage>
        <taxon>Archaea</taxon>
        <taxon>Candidatus Iainarchaeota</taxon>
        <taxon>Candidatus Iainarchaeia</taxon>
        <taxon>Candidatus Iainarchaeales</taxon>
        <taxon>Candidatus Iainarchaeaceae</taxon>
        <taxon>Candidatus Iainarchaeum</taxon>
    </lineage>
</organism>
<reference evidence="2 3" key="1">
    <citation type="submission" date="2018-06" db="EMBL/GenBank/DDBJ databases">
        <title>Extensive metabolic versatility and redundancy in microbially diverse, dynamic hydrothermal sediments.</title>
        <authorList>
            <person name="Dombrowski N."/>
            <person name="Teske A."/>
            <person name="Baker B.J."/>
        </authorList>
    </citation>
    <scope>NUCLEOTIDE SEQUENCE [LARGE SCALE GENOMIC DNA]</scope>
    <source>
        <strain evidence="2">B9_G13</strain>
    </source>
</reference>
<dbReference type="InterPro" id="IPR051404">
    <property type="entry name" value="TA_system_antitoxin"/>
</dbReference>
<dbReference type="Proteomes" id="UP000277633">
    <property type="component" value="Unassembled WGS sequence"/>
</dbReference>
<name>A0A497JHU8_9ARCH</name>
<dbReference type="InterPro" id="IPR031807">
    <property type="entry name" value="HicB-like"/>
</dbReference>
<dbReference type="PANTHER" id="PTHR34504:SF2">
    <property type="entry name" value="UPF0150 PROTEIN SSL0259"/>
    <property type="match status" value="1"/>
</dbReference>
<evidence type="ECO:0000313" key="3">
    <source>
        <dbReference type="Proteomes" id="UP000277633"/>
    </source>
</evidence>
<proteinExistence type="predicted"/>
<dbReference type="AlphaFoldDB" id="A0A497JHU8"/>
<dbReference type="InterPro" id="IPR035069">
    <property type="entry name" value="TTHA1013/TTHA0281-like"/>
</dbReference>
<dbReference type="Pfam" id="PF15919">
    <property type="entry name" value="HicB_lk_antitox"/>
    <property type="match status" value="1"/>
</dbReference>
<protein>
    <submittedName>
        <fullName evidence="2">Type II toxin-antitoxin system HicB family antitoxin</fullName>
    </submittedName>
</protein>
<gene>
    <name evidence="2" type="ORF">DRO07_03355</name>
</gene>
<evidence type="ECO:0000313" key="2">
    <source>
        <dbReference type="EMBL" id="RLG68553.1"/>
    </source>
</evidence>
<feature type="domain" description="HicB-like antitoxin of toxin-antitoxin system" evidence="1">
    <location>
        <begin position="5"/>
        <end position="59"/>
    </location>
</feature>
<dbReference type="Gene3D" id="3.30.160.250">
    <property type="match status" value="1"/>
</dbReference>